<reference evidence="1" key="1">
    <citation type="submission" date="2001-09" db="EMBL/GenBank/DDBJ databases">
        <title>Arabidopsis cDNA clones.</title>
        <authorList>
            <person name="Shinn P."/>
            <person name="Chen H."/>
            <person name="Cheuk R."/>
            <person name="Kim C.J."/>
            <person name="Koesema E."/>
            <person name="Meyers M.C."/>
            <person name="Banh J."/>
            <person name="Bowser L."/>
            <person name="Carninci P."/>
            <person name="Dale J.M."/>
            <person name="Goldsmith A.D."/>
            <person name="Hayashizaki Y."/>
            <person name="Ishida J."/>
            <person name="Jiang P.X."/>
            <person name="Jones T."/>
            <person name="Kamiya A."/>
            <person name="Karlin-Neumann G."/>
            <person name="Kawai J."/>
            <person name="Lam B."/>
            <person name="Lee J.M."/>
            <person name="Lin J."/>
            <person name="Liu S.X."/>
            <person name="Miranda M."/>
            <person name="Narusaka M."/>
            <person name="Nguyen M."/>
            <person name="Onodera C.S."/>
            <person name="Palm C.J."/>
            <person name="Pham P.K."/>
            <person name="Quach H.L."/>
            <person name="Sakurai T."/>
            <person name="Satou M."/>
            <person name="Seki M."/>
            <person name="Southwick A."/>
            <person name="Tang C.C."/>
            <person name="Toriumi M."/>
            <person name="Yamada K."/>
            <person name="Yamamura Y."/>
            <person name="Yu G."/>
            <person name="Yu S."/>
            <person name="Shinozaki K."/>
            <person name="Davis R.W."/>
            <person name="Theologis A."/>
            <person name="Ecker J.R."/>
        </authorList>
    </citation>
    <scope>NUCLEOTIDE SEQUENCE</scope>
</reference>
<sequence length="73" mass="8505">MLMTLHQLRGLLLSSTKLETRRKEVENLTHQGKMNLDIIKMGKFLRNPPKNGFAVYAQNKWRGVCLGRSFIYI</sequence>
<dbReference type="EMBL" id="AY058877">
    <property type="protein sequence ID" value="AAL24264.1"/>
    <property type="molecule type" value="mRNA"/>
</dbReference>
<dbReference type="AlphaFoldDB" id="Q93YZ8"/>
<evidence type="ECO:0000313" key="2">
    <source>
        <dbReference type="EMBL" id="AAN46783.1"/>
    </source>
</evidence>
<protein>
    <submittedName>
        <fullName evidence="1">At2g04410/T1O3.18</fullName>
    </submittedName>
</protein>
<accession>Q93YZ8</accession>
<name>Q93YZ8_ARATH</name>
<dbReference type="EMBL" id="BT001029">
    <property type="protein sequence ID" value="AAN46783.1"/>
    <property type="molecule type" value="mRNA"/>
</dbReference>
<evidence type="ECO:0000313" key="1">
    <source>
        <dbReference type="EMBL" id="AAL24264.1"/>
    </source>
</evidence>
<reference evidence="2" key="2">
    <citation type="submission" date="2002-10" db="EMBL/GenBank/DDBJ databases">
        <title>Arabidopsis ORF clones.</title>
        <authorList>
            <person name="Cheuk R."/>
            <person name="Chen H."/>
            <person name="Kim C.J."/>
            <person name="Shinn P."/>
            <person name="Bowser L."/>
            <person name="Carninci P."/>
            <person name="Chan M.M."/>
            <person name="Chang C.H."/>
            <person name="Dale J.M."/>
            <person name="Hayashizaki Y."/>
            <person name="Hsuan V.W."/>
            <person name="Ishida J."/>
            <person name="Jones T."/>
            <person name="Kamiya A."/>
            <person name="Karlin-Neumann G."/>
            <person name="Kawai J."/>
            <person name="Lam B."/>
            <person name="Lee J.M."/>
            <person name="Lin J."/>
            <person name="Miranda M."/>
            <person name="Narusaka M."/>
            <person name="Nguyen M."/>
            <person name="Palm C.J."/>
            <person name="Quach H.L."/>
            <person name="Sakurai T."/>
            <person name="Satou M."/>
            <person name="Seki M."/>
            <person name="Southwick A."/>
            <person name="Tang C.C."/>
            <person name="Toriumi M."/>
            <person name="Wallender E.K."/>
            <person name="Wong C."/>
            <person name="Wu H.C."/>
            <person name="Yamada K."/>
            <person name="Yu G."/>
            <person name="Yuan S."/>
            <person name="Shinozaki K."/>
            <person name="Davis R.W."/>
            <person name="Theologis A."/>
            <person name="Ecker J.R."/>
        </authorList>
    </citation>
    <scope>NUCLEOTIDE SEQUENCE</scope>
</reference>
<organism evidence="1">
    <name type="scientific">Arabidopsis thaliana</name>
    <name type="common">Mouse-ear cress</name>
    <dbReference type="NCBI Taxonomy" id="3702"/>
    <lineage>
        <taxon>Eukaryota</taxon>
        <taxon>Viridiplantae</taxon>
        <taxon>Streptophyta</taxon>
        <taxon>Embryophyta</taxon>
        <taxon>Tracheophyta</taxon>
        <taxon>Spermatophyta</taxon>
        <taxon>Magnoliopsida</taxon>
        <taxon>eudicotyledons</taxon>
        <taxon>Gunneridae</taxon>
        <taxon>Pentapetalae</taxon>
        <taxon>rosids</taxon>
        <taxon>malvids</taxon>
        <taxon>Brassicales</taxon>
        <taxon>Brassicaceae</taxon>
        <taxon>Camelineae</taxon>
        <taxon>Arabidopsis</taxon>
    </lineage>
</organism>
<proteinExistence type="evidence at transcript level"/>